<dbReference type="EMBL" id="UIVT01000004">
    <property type="protein sequence ID" value="SVP94228.1"/>
    <property type="molecule type" value="Genomic_DNA"/>
</dbReference>
<dbReference type="VEuPathDB" id="PiroplasmaDB:TA07640"/>
<evidence type="ECO:0000313" key="1">
    <source>
        <dbReference type="EMBL" id="SVP94228.1"/>
    </source>
</evidence>
<gene>
    <name evidence="1" type="ORF">TAT_000323000</name>
    <name evidence="2" type="ORF">TAV_000322900</name>
</gene>
<reference evidence="2" key="1">
    <citation type="submission" date="2018-07" db="EMBL/GenBank/DDBJ databases">
        <authorList>
            <person name="Quirk P.G."/>
            <person name="Krulwich T.A."/>
        </authorList>
    </citation>
    <scope>NUCLEOTIDE SEQUENCE</scope>
    <source>
        <strain evidence="2">Anand</strain>
    </source>
</reference>
<dbReference type="EMBL" id="UIVS01000004">
    <property type="protein sequence ID" value="SVP94979.1"/>
    <property type="molecule type" value="Genomic_DNA"/>
</dbReference>
<accession>A0A3B0NAT8</accession>
<proteinExistence type="predicted"/>
<protein>
    <submittedName>
        <fullName evidence="2">Uncharacterized protein</fullName>
    </submittedName>
</protein>
<dbReference type="AlphaFoldDB" id="A0A3B0NAT8"/>
<name>A0A3B0NAT8_THEAN</name>
<sequence length="490" mass="57012">MCLFRFLGSDFKLLNLVVNYNKFYSPSLTFPLNFSKIVNYNGLGKRFTSSLSENSDSTSVSDIYFKTPTSERVFSDILTMDSLSPREFRIFLNDVVKLKVDDVLLWSKAATYCIENASKFKFFDALSVLESFTEAKIYDKALFTEFSRYLTIQSPMMEPRHLIQCINVYAFSGTFPQALFLEVFYGIIKQSEKMYAAEFVDMFNCLSRWNIKNKQVLSALCKTLAKNVSILRYAELTQVAACCRNLEIEDETFRFILDSWQKKELAMMTIQEMLDCLKKLKNIEVKWAYYEELLFKEFVKQINELDGDDIAQLADPFDCLEFLKSTGALSKEFLLSLTKWCADAVHNPPTRSQKRPLSHQLVELYNLVQEYGIEEKYIDKAVLKFVTSKGGLRLRNPKPIPTVYKPNRKYVFTDDPENPRPIPEIKYLENDTPKESEKSKHINKIVEELEPYPKFFDKINIKKPSTQSCGKASFRLKPKTYRHKNIPVKQ</sequence>
<evidence type="ECO:0000313" key="2">
    <source>
        <dbReference type="EMBL" id="SVP94979.1"/>
    </source>
</evidence>
<organism evidence="2">
    <name type="scientific">Theileria annulata</name>
    <dbReference type="NCBI Taxonomy" id="5874"/>
    <lineage>
        <taxon>Eukaryota</taxon>
        <taxon>Sar</taxon>
        <taxon>Alveolata</taxon>
        <taxon>Apicomplexa</taxon>
        <taxon>Aconoidasida</taxon>
        <taxon>Piroplasmida</taxon>
        <taxon>Theileriidae</taxon>
        <taxon>Theileria</taxon>
    </lineage>
</organism>